<evidence type="ECO:0000313" key="5">
    <source>
        <dbReference type="Proteomes" id="UP000315949"/>
    </source>
</evidence>
<feature type="domain" description="Peptidase S9 prolyl oligopeptidase catalytic" evidence="3">
    <location>
        <begin position="474"/>
        <end position="644"/>
    </location>
</feature>
<dbReference type="Proteomes" id="UP000315949">
    <property type="component" value="Unassembled WGS sequence"/>
</dbReference>
<name>A0A5C5U3L8_9GAMM</name>
<dbReference type="PANTHER" id="PTHR42776">
    <property type="entry name" value="SERINE PEPTIDASE S9 FAMILY MEMBER"/>
    <property type="match status" value="1"/>
</dbReference>
<dbReference type="SUPFAM" id="SSF53474">
    <property type="entry name" value="alpha/beta-Hydrolases"/>
    <property type="match status" value="1"/>
</dbReference>
<dbReference type="RefSeq" id="WP_146310995.1">
    <property type="nucleotide sequence ID" value="NZ_VOHE01000002.1"/>
</dbReference>
<dbReference type="OrthoDB" id="4269629at2"/>
<gene>
    <name evidence="4" type="ORF">FQY79_03835</name>
</gene>
<sequence length="673" mass="73552">MRLSRFLQAAALSLGLLSTAAPAVEPIPIDALARLPNIDYASMSSDGKTLVAIVAMPGSDNKDTGVATWDLDNLDRGPIITPSGDRMKFIAASAMKADRMLVIGRQEWTGQLADCGEGRSTGATKTFVTKVYLADTGHQKFSEAFAENTRRLGVSEDMQRCLEIQGTAALVNTLPLDPENVIIQQLNSATLAANYYLYNLRTGNTSLLYRGGGRSSPGLFNPRDGSLLTRTEIEPVGADYEQRVLIKNPANGEFEVHGNLTRKVSERHTVNIVGLDEETGKFYVLTDLFSDLVQAWMYDPAARKFDDEPLLAHPEFSIASLILGTQPSNFNKVLGFVVDGPVREATYIEPTMAAIHAALKQAYPGQNVGITGYNDDLSRVLFTASGPQNPPTYGVLLDRKQVVELGNQRPWIKPSSIGEQRWVTYEARDGLKIPAILDLPAGWKPADGPLPAIIHPHGGPWARDYGGWDASGWVPFLTSRGYAVLRPQYRGSAGLGRKLWLAGDAEWGQKMQDDKDDGAAWLVKEGIADSDRIAIFGYSYGGFAAAAAAVRPDSPYQCAISGAPVTDLTKIGRAWSDNRVQRILQGQTVRGMDPIRNTDKANIPVLLYVGDRDVRTPSQHASSFYAAIKDKVSARFELIPDMPHSMPWYYRHQETTLGLIEQFLRKDCGPGGL</sequence>
<feature type="signal peptide" evidence="2">
    <location>
        <begin position="1"/>
        <end position="23"/>
    </location>
</feature>
<evidence type="ECO:0000313" key="4">
    <source>
        <dbReference type="EMBL" id="TWT20484.1"/>
    </source>
</evidence>
<organism evidence="4 5">
    <name type="scientific">Luteimonas wenzhouensis</name>
    <dbReference type="NCBI Taxonomy" id="2599615"/>
    <lineage>
        <taxon>Bacteria</taxon>
        <taxon>Pseudomonadati</taxon>
        <taxon>Pseudomonadota</taxon>
        <taxon>Gammaproteobacteria</taxon>
        <taxon>Lysobacterales</taxon>
        <taxon>Lysobacteraceae</taxon>
        <taxon>Luteimonas</taxon>
    </lineage>
</organism>
<dbReference type="Gene3D" id="3.40.50.1820">
    <property type="entry name" value="alpha/beta hydrolase"/>
    <property type="match status" value="1"/>
</dbReference>
<evidence type="ECO:0000256" key="2">
    <source>
        <dbReference type="SAM" id="SignalP"/>
    </source>
</evidence>
<comment type="caution">
    <text evidence="4">The sequence shown here is derived from an EMBL/GenBank/DDBJ whole genome shotgun (WGS) entry which is preliminary data.</text>
</comment>
<dbReference type="PANTHER" id="PTHR42776:SF27">
    <property type="entry name" value="DIPEPTIDYL PEPTIDASE FAMILY MEMBER 6"/>
    <property type="match status" value="1"/>
</dbReference>
<dbReference type="Pfam" id="PF00326">
    <property type="entry name" value="Peptidase_S9"/>
    <property type="match status" value="1"/>
</dbReference>
<reference evidence="4 5" key="1">
    <citation type="submission" date="2019-07" db="EMBL/GenBank/DDBJ databases">
        <title>Luteimonas sp. YD-1 nov., isolated from acidic soil.</title>
        <authorList>
            <person name="Zhou J."/>
        </authorList>
    </citation>
    <scope>NUCLEOTIDE SEQUENCE [LARGE SCALE GENOMIC DNA]</scope>
    <source>
        <strain evidence="4 5">YD-1</strain>
    </source>
</reference>
<feature type="chain" id="PRO_5022698046" evidence="2">
    <location>
        <begin position="24"/>
        <end position="673"/>
    </location>
</feature>
<dbReference type="AlphaFoldDB" id="A0A5C5U3L8"/>
<keyword evidence="2" id="KW-0732">Signal</keyword>
<dbReference type="EMBL" id="VOHE01000002">
    <property type="protein sequence ID" value="TWT20484.1"/>
    <property type="molecule type" value="Genomic_DNA"/>
</dbReference>
<proteinExistence type="predicted"/>
<dbReference type="InterPro" id="IPR029058">
    <property type="entry name" value="AB_hydrolase_fold"/>
</dbReference>
<evidence type="ECO:0000259" key="3">
    <source>
        <dbReference type="Pfam" id="PF00326"/>
    </source>
</evidence>
<dbReference type="GO" id="GO:0006508">
    <property type="term" value="P:proteolysis"/>
    <property type="evidence" value="ECO:0007669"/>
    <property type="project" value="InterPro"/>
</dbReference>
<accession>A0A5C5U3L8</accession>
<keyword evidence="1" id="KW-0378">Hydrolase</keyword>
<protein>
    <submittedName>
        <fullName evidence="4">S9 family peptidase</fullName>
    </submittedName>
</protein>
<evidence type="ECO:0000256" key="1">
    <source>
        <dbReference type="ARBA" id="ARBA00022801"/>
    </source>
</evidence>
<dbReference type="InterPro" id="IPR001375">
    <property type="entry name" value="Peptidase_S9_cat"/>
</dbReference>
<dbReference type="GO" id="GO:0004252">
    <property type="term" value="F:serine-type endopeptidase activity"/>
    <property type="evidence" value="ECO:0007669"/>
    <property type="project" value="TreeGrafter"/>
</dbReference>
<keyword evidence="5" id="KW-1185">Reference proteome</keyword>